<accession>A0ABD0SGH7</accession>
<name>A0ABD0SGH7_LOXSC</name>
<feature type="region of interest" description="Disordered" evidence="1">
    <location>
        <begin position="53"/>
        <end position="72"/>
    </location>
</feature>
<protein>
    <recommendedName>
        <fullName evidence="4">C2H2-type domain-containing protein</fullName>
    </recommendedName>
</protein>
<evidence type="ECO:0000313" key="2">
    <source>
        <dbReference type="EMBL" id="KAL0818616.1"/>
    </source>
</evidence>
<dbReference type="Proteomes" id="UP001549921">
    <property type="component" value="Unassembled WGS sequence"/>
</dbReference>
<evidence type="ECO:0008006" key="4">
    <source>
        <dbReference type="Google" id="ProtNLM"/>
    </source>
</evidence>
<reference evidence="2 3" key="1">
    <citation type="submission" date="2024-06" db="EMBL/GenBank/DDBJ databases">
        <title>A chromosome-level genome assembly of beet webworm, Loxostege sticticalis.</title>
        <authorList>
            <person name="Zhang Y."/>
        </authorList>
    </citation>
    <scope>NUCLEOTIDE SEQUENCE [LARGE SCALE GENOMIC DNA]</scope>
    <source>
        <strain evidence="2">AQ028</strain>
        <tissue evidence="2">Male pupae</tissue>
    </source>
</reference>
<feature type="region of interest" description="Disordered" evidence="1">
    <location>
        <begin position="123"/>
        <end position="142"/>
    </location>
</feature>
<comment type="caution">
    <text evidence="2">The sequence shown here is derived from an EMBL/GenBank/DDBJ whole genome shotgun (WGS) entry which is preliminary data.</text>
</comment>
<organism evidence="2 3">
    <name type="scientific">Loxostege sticticalis</name>
    <name type="common">Beet webworm moth</name>
    <dbReference type="NCBI Taxonomy" id="481309"/>
    <lineage>
        <taxon>Eukaryota</taxon>
        <taxon>Metazoa</taxon>
        <taxon>Ecdysozoa</taxon>
        <taxon>Arthropoda</taxon>
        <taxon>Hexapoda</taxon>
        <taxon>Insecta</taxon>
        <taxon>Pterygota</taxon>
        <taxon>Neoptera</taxon>
        <taxon>Endopterygota</taxon>
        <taxon>Lepidoptera</taxon>
        <taxon>Glossata</taxon>
        <taxon>Ditrysia</taxon>
        <taxon>Pyraloidea</taxon>
        <taxon>Crambidae</taxon>
        <taxon>Pyraustinae</taxon>
        <taxon>Loxostege</taxon>
    </lineage>
</organism>
<gene>
    <name evidence="2" type="ORF">ABMA28_009048</name>
</gene>
<dbReference type="EMBL" id="JBEDNZ010000022">
    <property type="protein sequence ID" value="KAL0818616.1"/>
    <property type="molecule type" value="Genomic_DNA"/>
</dbReference>
<evidence type="ECO:0000313" key="3">
    <source>
        <dbReference type="Proteomes" id="UP001549921"/>
    </source>
</evidence>
<proteinExistence type="predicted"/>
<evidence type="ECO:0000256" key="1">
    <source>
        <dbReference type="SAM" id="MobiDB-lite"/>
    </source>
</evidence>
<sequence>MSYKYNKSSSDRFAKMNSTATAKSFKRVTPKKVVLSKKLGECSEKSCSTGIIMTGRSNNSKPRKTTKSEVSVSTKFTGKHTFDYCKKCGDAVSTTNGSNGHSNRHMNSLGSVKEDKEISIKMQEENGSRNGRSKTRVNGRASSVKQYYKNENFQSTESLRETENDFKKMSLDTIKEDPETFMTSDKLKTFNDNSNVFEIYSDSEEMGFLDTNDSENIETLKNFRRNNYFECHSVKSRVDSKGSVTSLRDHKCVYRFYLNDRLFPVPLSSDHHNNVRCVECHLPMDLKVELDGPGKANGTIQAKVKLDEENGVQDMILFLPVKDSLIIKERRKQMKCEEEVMYFGVIKLDSYGHSVFKSTLPTDSLALKYQKGYKEHGNSDSYKYKGIEREDVIII</sequence>
<dbReference type="AlphaFoldDB" id="A0ABD0SGH7"/>